<evidence type="ECO:0000313" key="6">
    <source>
        <dbReference type="EMBL" id="OVA15176.1"/>
    </source>
</evidence>
<protein>
    <submittedName>
        <fullName evidence="6">Leucine rich repeat 4</fullName>
    </submittedName>
</protein>
<keyword evidence="1" id="KW-0433">Leucine-rich repeat</keyword>
<dbReference type="FunFam" id="3.80.10.10:FF:000383">
    <property type="entry name" value="Leucine-rich repeat receptor protein kinase EMS1"/>
    <property type="match status" value="1"/>
</dbReference>
<evidence type="ECO:0000256" key="2">
    <source>
        <dbReference type="ARBA" id="ARBA00022737"/>
    </source>
</evidence>
<feature type="region of interest" description="Disordered" evidence="3">
    <location>
        <begin position="26"/>
        <end position="56"/>
    </location>
</feature>
<evidence type="ECO:0000256" key="1">
    <source>
        <dbReference type="ARBA" id="ARBA00022614"/>
    </source>
</evidence>
<accession>A0A200QXI8</accession>
<reference evidence="6 7" key="1">
    <citation type="journal article" date="2017" name="Mol. Plant">
        <title>The Genome of Medicinal Plant Macleaya cordata Provides New Insights into Benzylisoquinoline Alkaloids Metabolism.</title>
        <authorList>
            <person name="Liu X."/>
            <person name="Liu Y."/>
            <person name="Huang P."/>
            <person name="Ma Y."/>
            <person name="Qing Z."/>
            <person name="Tang Q."/>
            <person name="Cao H."/>
            <person name="Cheng P."/>
            <person name="Zheng Y."/>
            <person name="Yuan Z."/>
            <person name="Zhou Y."/>
            <person name="Liu J."/>
            <person name="Tang Z."/>
            <person name="Zhuo Y."/>
            <person name="Zhang Y."/>
            <person name="Yu L."/>
            <person name="Huang J."/>
            <person name="Yang P."/>
            <person name="Peng Q."/>
            <person name="Zhang J."/>
            <person name="Jiang W."/>
            <person name="Zhang Z."/>
            <person name="Lin K."/>
            <person name="Ro D.K."/>
            <person name="Chen X."/>
            <person name="Xiong X."/>
            <person name="Shang Y."/>
            <person name="Huang S."/>
            <person name="Zeng J."/>
        </authorList>
    </citation>
    <scope>NUCLEOTIDE SEQUENCE [LARGE SCALE GENOMIC DNA]</scope>
    <source>
        <strain evidence="7">cv. BLH2017</strain>
        <tissue evidence="6">Root</tissue>
    </source>
</reference>
<keyword evidence="4" id="KW-0812">Transmembrane</keyword>
<dbReference type="PRINTS" id="PR00019">
    <property type="entry name" value="LEURICHRPT"/>
</dbReference>
<dbReference type="InterPro" id="IPR032675">
    <property type="entry name" value="LRR_dom_sf"/>
</dbReference>
<dbReference type="InterPro" id="IPR053038">
    <property type="entry name" value="RLP_Defense"/>
</dbReference>
<dbReference type="AlphaFoldDB" id="A0A200QXI8"/>
<dbReference type="InParanoid" id="A0A200QXI8"/>
<dbReference type="Proteomes" id="UP000195402">
    <property type="component" value="Unassembled WGS sequence"/>
</dbReference>
<keyword evidence="5" id="KW-0732">Signal</keyword>
<feature type="signal peptide" evidence="5">
    <location>
        <begin position="1"/>
        <end position="21"/>
    </location>
</feature>
<keyword evidence="4" id="KW-0472">Membrane</keyword>
<keyword evidence="7" id="KW-1185">Reference proteome</keyword>
<feature type="region of interest" description="Disordered" evidence="3">
    <location>
        <begin position="367"/>
        <end position="409"/>
    </location>
</feature>
<evidence type="ECO:0000313" key="7">
    <source>
        <dbReference type="Proteomes" id="UP000195402"/>
    </source>
</evidence>
<organism evidence="6 7">
    <name type="scientific">Macleaya cordata</name>
    <name type="common">Five-seeded plume-poppy</name>
    <name type="synonym">Bocconia cordata</name>
    <dbReference type="NCBI Taxonomy" id="56857"/>
    <lineage>
        <taxon>Eukaryota</taxon>
        <taxon>Viridiplantae</taxon>
        <taxon>Streptophyta</taxon>
        <taxon>Embryophyta</taxon>
        <taxon>Tracheophyta</taxon>
        <taxon>Spermatophyta</taxon>
        <taxon>Magnoliopsida</taxon>
        <taxon>Ranunculales</taxon>
        <taxon>Papaveraceae</taxon>
        <taxon>Papaveroideae</taxon>
        <taxon>Macleaya</taxon>
    </lineage>
</organism>
<keyword evidence="4" id="KW-1133">Transmembrane helix</keyword>
<evidence type="ECO:0000256" key="5">
    <source>
        <dbReference type="SAM" id="SignalP"/>
    </source>
</evidence>
<gene>
    <name evidence="6" type="ORF">BVC80_1727g54</name>
</gene>
<dbReference type="OMA" id="EKNNFHG"/>
<feature type="chain" id="PRO_5011967471" evidence="5">
    <location>
        <begin position="22"/>
        <end position="440"/>
    </location>
</feature>
<comment type="caution">
    <text evidence="6">The sequence shown here is derived from an EMBL/GenBank/DDBJ whole genome shotgun (WGS) entry which is preliminary data.</text>
</comment>
<dbReference type="InterPro" id="IPR001611">
    <property type="entry name" value="Leu-rich_rpt"/>
</dbReference>
<name>A0A200QXI8_MACCD</name>
<dbReference type="OrthoDB" id="676979at2759"/>
<proteinExistence type="predicted"/>
<feature type="compositionally biased region" description="Low complexity" evidence="3">
    <location>
        <begin position="34"/>
        <end position="55"/>
    </location>
</feature>
<dbReference type="SUPFAM" id="SSF52058">
    <property type="entry name" value="L domain-like"/>
    <property type="match status" value="1"/>
</dbReference>
<dbReference type="FunCoup" id="A0A200QXI8">
    <property type="interactions" value="375"/>
</dbReference>
<feature type="transmembrane region" description="Helical" evidence="4">
    <location>
        <begin position="414"/>
        <end position="435"/>
    </location>
</feature>
<keyword evidence="2" id="KW-0677">Repeat</keyword>
<dbReference type="EMBL" id="MVGT01000886">
    <property type="protein sequence ID" value="OVA15176.1"/>
    <property type="molecule type" value="Genomic_DNA"/>
</dbReference>
<feature type="compositionally biased region" description="Acidic residues" evidence="3">
    <location>
        <begin position="382"/>
        <end position="397"/>
    </location>
</feature>
<sequence>MAPNPQILLILLPLLLSYTLTISSLSSPSPPLISPTKSPTSTSPSSSPSSSSRSTLDPKQLIALESLNIPTSKDPCFQPSLHNATLCNSDKPFRHLISLRLINCSDDVQISTTALKSLTTLQDFQFINCPIPTVHFPSDLISNLRSFTCIKSLKKLTGVWLGRLRNLTDLTVSDVSISASGPLIILGNLKKLKSVKISHANLTGYLPKKWHLNITHIDLSNNRLKGKVPSSLTLLSDLQLLNLSSNTLSGEIPESFGDLISLQNVSFSSNSMSGPIPDSMSEIPSLVHLDLSSNQFNGTIPKFISGMKNLKYLNLENNNFRGVLPFNGSVIKRLEVFKVGGNSNLCFNHTTVSSKLKLGIARCDKDGLPVPPPPDRSSDSGFGDDGDSSDDTADDNASDNSDQKDTHRHGPSKVVLGVAIGLSSLVFLIVFLVLLSKWCG</sequence>
<evidence type="ECO:0000256" key="3">
    <source>
        <dbReference type="SAM" id="MobiDB-lite"/>
    </source>
</evidence>
<evidence type="ECO:0000256" key="4">
    <source>
        <dbReference type="SAM" id="Phobius"/>
    </source>
</evidence>
<dbReference type="PANTHER" id="PTHR48064">
    <property type="entry name" value="OS01G0750400 PROTEIN"/>
    <property type="match status" value="1"/>
</dbReference>
<dbReference type="Pfam" id="PF00560">
    <property type="entry name" value="LRR_1"/>
    <property type="match status" value="4"/>
</dbReference>
<dbReference type="Gene3D" id="3.80.10.10">
    <property type="entry name" value="Ribonuclease Inhibitor"/>
    <property type="match status" value="2"/>
</dbReference>
<dbReference type="STRING" id="56857.A0A200QXI8"/>
<dbReference type="PANTHER" id="PTHR48064:SF1">
    <property type="entry name" value="RECEPTOR-LIKE PROTEIN 51-RELATED"/>
    <property type="match status" value="1"/>
</dbReference>